<proteinExistence type="predicted"/>
<feature type="region of interest" description="Disordered" evidence="1">
    <location>
        <begin position="1134"/>
        <end position="1160"/>
    </location>
</feature>
<feature type="region of interest" description="Disordered" evidence="1">
    <location>
        <begin position="730"/>
        <end position="762"/>
    </location>
</feature>
<feature type="compositionally biased region" description="Basic and acidic residues" evidence="1">
    <location>
        <begin position="1"/>
        <end position="14"/>
    </location>
</feature>
<reference evidence="2 3" key="2">
    <citation type="submission" date="2019-01" db="EMBL/GenBank/DDBJ databases">
        <title>The decoding of complex shrimp genome reveals the adaptation for benthos swimmer, frequently molting mechanism and breeding impact on genome.</title>
        <authorList>
            <person name="Sun Y."/>
            <person name="Gao Y."/>
            <person name="Yu Y."/>
        </authorList>
    </citation>
    <scope>NUCLEOTIDE SEQUENCE [LARGE SCALE GENOMIC DNA]</scope>
    <source>
        <tissue evidence="2">Muscle</tissue>
    </source>
</reference>
<feature type="region of interest" description="Disordered" evidence="1">
    <location>
        <begin position="1"/>
        <end position="48"/>
    </location>
</feature>
<comment type="caution">
    <text evidence="2">The sequence shown here is derived from an EMBL/GenBank/DDBJ whole genome shotgun (WGS) entry which is preliminary data.</text>
</comment>
<feature type="compositionally biased region" description="Acidic residues" evidence="1">
    <location>
        <begin position="737"/>
        <end position="746"/>
    </location>
</feature>
<organism evidence="2 3">
    <name type="scientific">Penaeus vannamei</name>
    <name type="common">Whiteleg shrimp</name>
    <name type="synonym">Litopenaeus vannamei</name>
    <dbReference type="NCBI Taxonomy" id="6689"/>
    <lineage>
        <taxon>Eukaryota</taxon>
        <taxon>Metazoa</taxon>
        <taxon>Ecdysozoa</taxon>
        <taxon>Arthropoda</taxon>
        <taxon>Crustacea</taxon>
        <taxon>Multicrustacea</taxon>
        <taxon>Malacostraca</taxon>
        <taxon>Eumalacostraca</taxon>
        <taxon>Eucarida</taxon>
        <taxon>Decapoda</taxon>
        <taxon>Dendrobranchiata</taxon>
        <taxon>Penaeoidea</taxon>
        <taxon>Penaeidae</taxon>
        <taxon>Penaeus</taxon>
    </lineage>
</organism>
<feature type="region of interest" description="Disordered" evidence="1">
    <location>
        <begin position="1065"/>
        <end position="1086"/>
    </location>
</feature>
<reference evidence="2 3" key="1">
    <citation type="submission" date="2018-04" db="EMBL/GenBank/DDBJ databases">
        <authorList>
            <person name="Zhang X."/>
            <person name="Yuan J."/>
            <person name="Li F."/>
            <person name="Xiang J."/>
        </authorList>
    </citation>
    <scope>NUCLEOTIDE SEQUENCE [LARGE SCALE GENOMIC DNA]</scope>
    <source>
        <tissue evidence="2">Muscle</tissue>
    </source>
</reference>
<dbReference type="Proteomes" id="UP000283509">
    <property type="component" value="Unassembled WGS sequence"/>
</dbReference>
<feature type="region of interest" description="Disordered" evidence="1">
    <location>
        <begin position="1463"/>
        <end position="1486"/>
    </location>
</feature>
<protein>
    <submittedName>
        <fullName evidence="2">Uncharacterized protein</fullName>
    </submittedName>
</protein>
<feature type="region of interest" description="Disordered" evidence="1">
    <location>
        <begin position="910"/>
        <end position="942"/>
    </location>
</feature>
<feature type="compositionally biased region" description="Polar residues" evidence="1">
    <location>
        <begin position="36"/>
        <end position="45"/>
    </location>
</feature>
<accession>A0A3R7LRN6</accession>
<evidence type="ECO:0000313" key="3">
    <source>
        <dbReference type="Proteomes" id="UP000283509"/>
    </source>
</evidence>
<feature type="region of interest" description="Disordered" evidence="1">
    <location>
        <begin position="118"/>
        <end position="138"/>
    </location>
</feature>
<name>A0A3R7LRN6_PENVA</name>
<evidence type="ECO:0000256" key="1">
    <source>
        <dbReference type="SAM" id="MobiDB-lite"/>
    </source>
</evidence>
<dbReference type="EMBL" id="QCYY01004339">
    <property type="protein sequence ID" value="ROT61124.1"/>
    <property type="molecule type" value="Genomic_DNA"/>
</dbReference>
<evidence type="ECO:0000313" key="2">
    <source>
        <dbReference type="EMBL" id="ROT61124.1"/>
    </source>
</evidence>
<gene>
    <name evidence="2" type="ORF">C7M84_021131</name>
</gene>
<keyword evidence="3" id="KW-1185">Reference proteome</keyword>
<sequence length="1639" mass="185651">MRDFLRKNPLRESARSSLGCRPPRGDPQCPQEGKDVSQNAKTTASARMRAFRGSVKKKIAELEANVTSADTSQNRKSSVQGKAHILVESSVGQFTVQEIPNNGTQEAPLIKDIKMEEGDGKDISKTDQKEIEAGTESEAESVYESRRLIMRRVIRNQAQEAKPATPIDSDHSEVDSWTELEENFAKVYEPIPYSMRMEVWQRMTKEEMLDNITSERMRAELQQKSRREILDEISHLRDHPVHFLQKKNTKGNAGNSIENYKLSSDDSPQKHMIVAEVHSPDIKGFQTDTDSEFGETDYVTRSELYRNIQNLQDSLARHHKQVIEEDSQSWRSLPSQADDPVYISRSEILSKVDRSNSSHIESHKPREIDMQTKAKDDIYVSRSEILSRLKEINESEDERGPSPANTIDSSWDLCSCVSCEQCGAGNSASEGECQCRSKQAIDKKLKEQDVHHRLPSPGDCSLLSLDSWSNGEFEKIYEPISGPKSVMRHRDFLVNRTLEEQEKRLRKLKFVDESCSSGGRYLPVDQWSLSESEDVYESLARVARASIRRSNTFSNKKSRKLQGEVDLQQRVRELLNGQKDINTTTRNKVVKVITDHIEHHLDLDNFEDEEERNQEIRERLKEALAQDWETLSNINLGHIYVPMEDSSKNSKLSSKENADYDTFGSIDSLIFEPKIPVAAEAPSDCVMTNEMDISASTDCLLDNALGQSANGSDPVLSALNLLNYDVRDKETHGESEQIYEETEEETPVPTPTPSTPRAESEQDLPVYDSEDEHHNVQVGISEIQQLYKAETSSLTQQPWPWVAAEQNARENTQEKLNSKEENQKLPLKKKFFKGLKELGFIRATSKENLKTSTVYDNTELGKEKNDTHLNASVTAISSTLQMGELESKQKDMSGYESFKVNFQRLSGKRLPSEEDSTYDYHPDHNEHLYHGDGTTTTSHDTADSETESITSLESVIFKGNIVEETDADMEEKKRKRNPFKHKFVVNHGIESDTSELIENKSLSFSAQPYLDSDTSWDYMEAMDEEKMAMQHYSPEEQSERNSVTPGPRVFGNLRRKHVYQSVENIERSVPSQSPEGENSKLQSLDSECVPTVEGIGDRSPSPSSAAICQGLNIPHLDSLPSTDEESDGRRLFRAYQRRQFRTPSDPSRRDGGGSTSTASHEYEETGGAMYQICGGSISGSSQGHGTPPVVLLKHHVYQSIESLASRSGFSTSVSMKTPPTSDALEELQFYGSRHGEPIYGARNSRLFHSMNGAFVARDNTDGSRDPPVVIRKGKAVELTEEMFKGTLEKMPHSPVNEKAEADLSFHSTLVPSALQGDDCLYFQNTVSSTESREIHTYENDSEIYGTRKEMREELLQVSRDIAGDVKDEAVPPHDAVVHPANKRQEAAGVTMYESSEKIKKVQKLGVSILGNNNDLMIRELKLKLRHRFNPEEDEEDFSFDLADLAKFVHEHITKNKTLYSDPGNDLLPDGSRIENPTALDDEGGSGNPKRCVRFDMSKNLADLTATWSDLESVIFADESSALMETTENGKQENASLLSAGKLPLSRMESYKDDWLLWEQLAKMRRSKVPEDRERWEVEKTKRMLLWIHLSNNNYTQWCYKSQWWKSRNESWASIYQSLPFFPLTLSMQSSQLSKIPRQR</sequence>
<feature type="compositionally biased region" description="Polar residues" evidence="1">
    <location>
        <begin position="1069"/>
        <end position="1085"/>
    </location>
</feature>
<feature type="compositionally biased region" description="Basic and acidic residues" evidence="1">
    <location>
        <begin position="918"/>
        <end position="930"/>
    </location>
</feature>
<feature type="compositionally biased region" description="Basic and acidic residues" evidence="1">
    <location>
        <begin position="118"/>
        <end position="132"/>
    </location>
</feature>